<keyword evidence="1" id="KW-0812">Transmembrane</keyword>
<keyword evidence="1" id="KW-1133">Transmembrane helix</keyword>
<feature type="transmembrane region" description="Helical" evidence="1">
    <location>
        <begin position="105"/>
        <end position="122"/>
    </location>
</feature>
<comment type="caution">
    <text evidence="2">The sequence shown here is derived from an EMBL/GenBank/DDBJ whole genome shotgun (WGS) entry which is preliminary data.</text>
</comment>
<feature type="transmembrane region" description="Helical" evidence="1">
    <location>
        <begin position="12"/>
        <end position="31"/>
    </location>
</feature>
<evidence type="ECO:0000256" key="1">
    <source>
        <dbReference type="SAM" id="Phobius"/>
    </source>
</evidence>
<reference evidence="2 3" key="1">
    <citation type="journal article" date="2015" name="Genome Announc.">
        <title>Expanding the biotechnology potential of lactobacilli through comparative genomics of 213 strains and associated genera.</title>
        <authorList>
            <person name="Sun Z."/>
            <person name="Harris H.M."/>
            <person name="McCann A."/>
            <person name="Guo C."/>
            <person name="Argimon S."/>
            <person name="Zhang W."/>
            <person name="Yang X."/>
            <person name="Jeffery I.B."/>
            <person name="Cooney J.C."/>
            <person name="Kagawa T.F."/>
            <person name="Liu W."/>
            <person name="Song Y."/>
            <person name="Salvetti E."/>
            <person name="Wrobel A."/>
            <person name="Rasinkangas P."/>
            <person name="Parkhill J."/>
            <person name="Rea M.C."/>
            <person name="O'Sullivan O."/>
            <person name="Ritari J."/>
            <person name="Douillard F.P."/>
            <person name="Paul Ross R."/>
            <person name="Yang R."/>
            <person name="Briner A.E."/>
            <person name="Felis G.E."/>
            <person name="de Vos W.M."/>
            <person name="Barrangou R."/>
            <person name="Klaenhammer T.R."/>
            <person name="Caufield P.W."/>
            <person name="Cui Y."/>
            <person name="Zhang H."/>
            <person name="O'Toole P.W."/>
        </authorList>
    </citation>
    <scope>NUCLEOTIDE SEQUENCE [LARGE SCALE GENOMIC DNA]</scope>
    <source>
        <strain evidence="2 3">NBRC 103219</strain>
    </source>
</reference>
<keyword evidence="3" id="KW-1185">Reference proteome</keyword>
<dbReference type="Proteomes" id="UP000051886">
    <property type="component" value="Unassembled WGS sequence"/>
</dbReference>
<organism evidence="2 3">
    <name type="scientific">Ligilactobacillus pobuzihii</name>
    <dbReference type="NCBI Taxonomy" id="449659"/>
    <lineage>
        <taxon>Bacteria</taxon>
        <taxon>Bacillati</taxon>
        <taxon>Bacillota</taxon>
        <taxon>Bacilli</taxon>
        <taxon>Lactobacillales</taxon>
        <taxon>Lactobacillaceae</taxon>
        <taxon>Ligilactobacillus</taxon>
    </lineage>
</organism>
<dbReference type="STRING" id="449659.IV66_GL000195"/>
<feature type="transmembrane region" description="Helical" evidence="1">
    <location>
        <begin position="83"/>
        <end position="99"/>
    </location>
</feature>
<dbReference type="RefSeq" id="WP_017868172.1">
    <property type="nucleotide sequence ID" value="NZ_BJYB01000001.1"/>
</dbReference>
<dbReference type="OrthoDB" id="2328830at2"/>
<name>A0A0R2LM30_9LACO</name>
<dbReference type="EMBL" id="JQCN01000001">
    <property type="protein sequence ID" value="KRO02769.1"/>
    <property type="molecule type" value="Genomic_DNA"/>
</dbReference>
<sequence>MINRSLNISAGIIGGFYILVDIVFRLTAWILMHSKKISYPFAFRLADNRGVFFIVVLFLSFILSLISLVALVSNLILFVRADFFLRVLFTMSGVFLPFIPGETTFSLFFEVFFIGLYVLYLYKIKHRKRDISESEFENYKQL</sequence>
<accession>A0A0R2LM30</accession>
<feature type="transmembrane region" description="Helical" evidence="1">
    <location>
        <begin position="51"/>
        <end position="71"/>
    </location>
</feature>
<dbReference type="AlphaFoldDB" id="A0A0R2LM30"/>
<proteinExistence type="predicted"/>
<protein>
    <submittedName>
        <fullName evidence="2">Uncharacterized protein</fullName>
    </submittedName>
</protein>
<evidence type="ECO:0000313" key="2">
    <source>
        <dbReference type="EMBL" id="KRO02769.1"/>
    </source>
</evidence>
<dbReference type="PATRIC" id="fig|449659.4.peg.193"/>
<evidence type="ECO:0000313" key="3">
    <source>
        <dbReference type="Proteomes" id="UP000051886"/>
    </source>
</evidence>
<gene>
    <name evidence="2" type="ORF">IV66_GL000195</name>
</gene>
<keyword evidence="1" id="KW-0472">Membrane</keyword>